<sequence length="141" mass="15714">MDSKDSKISTATSFRRPSSRLLYDRRYGWVFDEWKDPSEEALAGGRGMFCILPLTKAFLNTAKSSINLAADFALKVLEKPDLLSPQALQANLDKQLKQVISSIKTPEINIFALNVKKSSETSNFSSHLQIGNPESDMTRST</sequence>
<dbReference type="OrthoDB" id="1891930at2759"/>
<dbReference type="PANTHER" id="PTHR48204">
    <property type="entry name" value="OS07G0265100 PROTEIN"/>
    <property type="match status" value="1"/>
</dbReference>
<dbReference type="Proteomes" id="UP000091857">
    <property type="component" value="Chromosome 2"/>
</dbReference>
<proteinExistence type="predicted"/>
<keyword evidence="2" id="KW-1185">Reference proteome</keyword>
<gene>
    <name evidence="1" type="ORF">MANES_02G201400v8</name>
</gene>
<evidence type="ECO:0000313" key="2">
    <source>
        <dbReference type="Proteomes" id="UP000091857"/>
    </source>
</evidence>
<dbReference type="STRING" id="3983.A0A2C9WFK4"/>
<accession>A0A2C9WFK4</accession>
<dbReference type="EMBL" id="CM004388">
    <property type="protein sequence ID" value="OAY58715.1"/>
    <property type="molecule type" value="Genomic_DNA"/>
</dbReference>
<dbReference type="AlphaFoldDB" id="A0A2C9WFK4"/>
<dbReference type="Gramene" id="Manes.02G201400.1.v8.1">
    <property type="protein sequence ID" value="Manes.02G201400.1.v8.1.CDS"/>
    <property type="gene ID" value="Manes.02G201400.v8.1"/>
</dbReference>
<reference evidence="2" key="1">
    <citation type="journal article" date="2016" name="Nat. Biotechnol.">
        <title>Sequencing wild and cultivated cassava and related species reveals extensive interspecific hybridization and genetic diversity.</title>
        <authorList>
            <person name="Bredeson J.V."/>
            <person name="Lyons J.B."/>
            <person name="Prochnik S.E."/>
            <person name="Wu G.A."/>
            <person name="Ha C.M."/>
            <person name="Edsinger-Gonzales E."/>
            <person name="Grimwood J."/>
            <person name="Schmutz J."/>
            <person name="Rabbi I.Y."/>
            <person name="Egesi C."/>
            <person name="Nauluvula P."/>
            <person name="Lebot V."/>
            <person name="Ndunguru J."/>
            <person name="Mkamilo G."/>
            <person name="Bart R.S."/>
            <person name="Setter T.L."/>
            <person name="Gleadow R.M."/>
            <person name="Kulakow P."/>
            <person name="Ferguson M.E."/>
            <person name="Rounsley S."/>
            <person name="Rokhsar D.S."/>
        </authorList>
    </citation>
    <scope>NUCLEOTIDE SEQUENCE [LARGE SCALE GENOMIC DNA]</scope>
    <source>
        <strain evidence="2">cv. AM560-2</strain>
    </source>
</reference>
<protein>
    <submittedName>
        <fullName evidence="1">Uncharacterized protein</fullName>
    </submittedName>
</protein>
<evidence type="ECO:0000313" key="1">
    <source>
        <dbReference type="EMBL" id="OAY58715.1"/>
    </source>
</evidence>
<name>A0A2C9WFK4_MANES</name>
<dbReference type="PANTHER" id="PTHR48204:SF1">
    <property type="entry name" value="OS07G0265100 PROTEIN"/>
    <property type="match status" value="1"/>
</dbReference>
<organism evidence="1 2">
    <name type="scientific">Manihot esculenta</name>
    <name type="common">Cassava</name>
    <name type="synonym">Jatropha manihot</name>
    <dbReference type="NCBI Taxonomy" id="3983"/>
    <lineage>
        <taxon>Eukaryota</taxon>
        <taxon>Viridiplantae</taxon>
        <taxon>Streptophyta</taxon>
        <taxon>Embryophyta</taxon>
        <taxon>Tracheophyta</taxon>
        <taxon>Spermatophyta</taxon>
        <taxon>Magnoliopsida</taxon>
        <taxon>eudicotyledons</taxon>
        <taxon>Gunneridae</taxon>
        <taxon>Pentapetalae</taxon>
        <taxon>rosids</taxon>
        <taxon>fabids</taxon>
        <taxon>Malpighiales</taxon>
        <taxon>Euphorbiaceae</taxon>
        <taxon>Crotonoideae</taxon>
        <taxon>Manihoteae</taxon>
        <taxon>Manihot</taxon>
    </lineage>
</organism>
<dbReference type="OMA" id="YRMNSSM"/>
<comment type="caution">
    <text evidence="1">The sequence shown here is derived from an EMBL/GenBank/DDBJ whole genome shotgun (WGS) entry which is preliminary data.</text>
</comment>